<evidence type="ECO:0000256" key="1">
    <source>
        <dbReference type="SAM" id="MobiDB-lite"/>
    </source>
</evidence>
<evidence type="ECO:0000313" key="2">
    <source>
        <dbReference type="EMBL" id="JAG38108.1"/>
    </source>
</evidence>
<protein>
    <submittedName>
        <fullName evidence="2">Uncharacterized protein</fullName>
    </submittedName>
</protein>
<feature type="compositionally biased region" description="Polar residues" evidence="1">
    <location>
        <begin position="292"/>
        <end position="304"/>
    </location>
</feature>
<organism evidence="2">
    <name type="scientific">Lygus hesperus</name>
    <name type="common">Western plant bug</name>
    <dbReference type="NCBI Taxonomy" id="30085"/>
    <lineage>
        <taxon>Eukaryota</taxon>
        <taxon>Metazoa</taxon>
        <taxon>Ecdysozoa</taxon>
        <taxon>Arthropoda</taxon>
        <taxon>Hexapoda</taxon>
        <taxon>Insecta</taxon>
        <taxon>Pterygota</taxon>
        <taxon>Neoptera</taxon>
        <taxon>Paraneoptera</taxon>
        <taxon>Hemiptera</taxon>
        <taxon>Heteroptera</taxon>
        <taxon>Panheteroptera</taxon>
        <taxon>Cimicomorpha</taxon>
        <taxon>Miridae</taxon>
        <taxon>Mirini</taxon>
        <taxon>Lygus</taxon>
    </lineage>
</organism>
<feature type="compositionally biased region" description="Polar residues" evidence="1">
    <location>
        <begin position="40"/>
        <end position="58"/>
    </location>
</feature>
<feature type="non-terminal residue" evidence="2">
    <location>
        <position position="1"/>
    </location>
</feature>
<sequence length="364" mass="39958">SHSGRSISQLTHTPQTPKDRLSAFNIPITPKTRAKALSEHLSQSSLHTRKSFQSTSYRDSPIRGSVNDMEPVLMDGEGQDTTSAISETEERSRTVTSKESFRRSPHSSSNLIPDKIIHPKTSHNHGGDVPSFKEGKNSAILLKTIPSSQSMKHFDRKATSKSSMKGRISVSKLSLEKKVRRGSSKKFTVESLSSTNSLTNKFPRSPSQPPLATGKIQIEIHSPSPPDKKLDRSQQGDGVSSRSPRNSEQDDEATEIPHALGVSVGLNGKNKGSSFDTKNYHSPVKEPVLSPDGNNVINTSNNKDNSQEKHGIDETETTEKRISSGEDSKQNGEKSNEHREYPEHEVDTPMVTDPVHQLPSGCIK</sequence>
<dbReference type="EMBL" id="GBHO01005496">
    <property type="protein sequence ID" value="JAG38108.1"/>
    <property type="molecule type" value="Transcribed_RNA"/>
</dbReference>
<name>A0A0A9Z471_LYGHE</name>
<reference evidence="2" key="1">
    <citation type="journal article" date="2014" name="PLoS ONE">
        <title>Transcriptome-Based Identification of ABC Transporters in the Western Tarnished Plant Bug Lygus hesperus.</title>
        <authorList>
            <person name="Hull J.J."/>
            <person name="Chaney K."/>
            <person name="Geib S.M."/>
            <person name="Fabrick J.A."/>
            <person name="Brent C.S."/>
            <person name="Walsh D."/>
            <person name="Lavine L.C."/>
        </authorList>
    </citation>
    <scope>NUCLEOTIDE SEQUENCE</scope>
</reference>
<feature type="compositionally biased region" description="Polar residues" evidence="1">
    <location>
        <begin position="235"/>
        <end position="246"/>
    </location>
</feature>
<proteinExistence type="predicted"/>
<reference evidence="2" key="2">
    <citation type="submission" date="2014-07" db="EMBL/GenBank/DDBJ databases">
        <authorList>
            <person name="Hull J."/>
        </authorList>
    </citation>
    <scope>NUCLEOTIDE SEQUENCE</scope>
</reference>
<accession>A0A0A9Z471</accession>
<feature type="compositionally biased region" description="Basic and acidic residues" evidence="1">
    <location>
        <begin position="305"/>
        <end position="347"/>
    </location>
</feature>
<dbReference type="AlphaFoldDB" id="A0A0A9Z471"/>
<feature type="compositionally biased region" description="Polar residues" evidence="1">
    <location>
        <begin position="190"/>
        <end position="202"/>
    </location>
</feature>
<feature type="compositionally biased region" description="Polar residues" evidence="1">
    <location>
        <begin position="1"/>
        <end position="16"/>
    </location>
</feature>
<gene>
    <name evidence="2" type="ORF">CM83_99830</name>
</gene>
<feature type="region of interest" description="Disordered" evidence="1">
    <location>
        <begin position="1"/>
        <end position="23"/>
    </location>
</feature>
<feature type="region of interest" description="Disordered" evidence="1">
    <location>
        <begin position="38"/>
        <end position="364"/>
    </location>
</feature>